<proteinExistence type="predicted"/>
<dbReference type="Gene3D" id="1.25.40.540">
    <property type="entry name" value="TAP42-like family"/>
    <property type="match status" value="1"/>
</dbReference>
<dbReference type="GO" id="GO:0035303">
    <property type="term" value="P:regulation of dephosphorylation"/>
    <property type="evidence" value="ECO:0007669"/>
    <property type="project" value="TreeGrafter"/>
</dbReference>
<sequence length="353" mass="40288">MGDRSQNLRGLFAEAQAKSRDLESTWDTNSATFQENLSITIDTYEECLEAVERVSLFSPNESLEDISSGDLQYLNIHYHLADLVQKITGGNRVSYLCRAQTSYDKFLKLLDNYDMLSKSDSKLYEQYQDSPLTFSPAPSDAAKRREAKIARFREEKELKSKLQLLRQNPTALENDDDALRKLQLTQIAFHVHQTFQSLESIGQELQILKRAPQAPTQPGQTSDDPRERNDDHNAFSERLDTDLRRPLAGLTGPILSKDGKPMRPFTLLDKRQRLQDGVFRPDHSLPTMTIDEYLEEEKRRGGMIEGGGPQSEYRPEPDEDDLDKADAETMKARQWDEFKEDNPRGSGNTLNIG</sequence>
<feature type="region of interest" description="Disordered" evidence="1">
    <location>
        <begin position="299"/>
        <end position="353"/>
    </location>
</feature>
<evidence type="ECO:0000256" key="1">
    <source>
        <dbReference type="SAM" id="MobiDB-lite"/>
    </source>
</evidence>
<reference evidence="2" key="1">
    <citation type="journal article" date="2020" name="Stud. Mycol.">
        <title>101 Dothideomycetes genomes: a test case for predicting lifestyles and emergence of pathogens.</title>
        <authorList>
            <person name="Haridas S."/>
            <person name="Albert R."/>
            <person name="Binder M."/>
            <person name="Bloem J."/>
            <person name="Labutti K."/>
            <person name="Salamov A."/>
            <person name="Andreopoulos B."/>
            <person name="Baker S."/>
            <person name="Barry K."/>
            <person name="Bills G."/>
            <person name="Bluhm B."/>
            <person name="Cannon C."/>
            <person name="Castanera R."/>
            <person name="Culley D."/>
            <person name="Daum C."/>
            <person name="Ezra D."/>
            <person name="Gonzalez J."/>
            <person name="Henrissat B."/>
            <person name="Kuo A."/>
            <person name="Liang C."/>
            <person name="Lipzen A."/>
            <person name="Lutzoni F."/>
            <person name="Magnuson J."/>
            <person name="Mondo S."/>
            <person name="Nolan M."/>
            <person name="Ohm R."/>
            <person name="Pangilinan J."/>
            <person name="Park H.-J."/>
            <person name="Ramirez L."/>
            <person name="Alfaro M."/>
            <person name="Sun H."/>
            <person name="Tritt A."/>
            <person name="Yoshinaga Y."/>
            <person name="Zwiers L.-H."/>
            <person name="Turgeon B."/>
            <person name="Goodwin S."/>
            <person name="Spatafora J."/>
            <person name="Crous P."/>
            <person name="Grigoriev I."/>
        </authorList>
    </citation>
    <scope>NUCLEOTIDE SEQUENCE</scope>
    <source>
        <strain evidence="2">CBS 121739</strain>
    </source>
</reference>
<name>A0A6A6VXP1_9PEZI</name>
<gene>
    <name evidence="2" type="ORF">EJ05DRAFT_504116</name>
</gene>
<keyword evidence="3" id="KW-1185">Reference proteome</keyword>
<dbReference type="OrthoDB" id="10261753at2759"/>
<evidence type="ECO:0000313" key="3">
    <source>
        <dbReference type="Proteomes" id="UP000799437"/>
    </source>
</evidence>
<dbReference type="GeneID" id="54488574"/>
<dbReference type="GO" id="GO:0051721">
    <property type="term" value="F:protein phosphatase 2A binding"/>
    <property type="evidence" value="ECO:0007669"/>
    <property type="project" value="TreeGrafter"/>
</dbReference>
<feature type="compositionally biased region" description="Basic and acidic residues" evidence="1">
    <location>
        <begin position="223"/>
        <end position="245"/>
    </location>
</feature>
<accession>A0A6A6VXP1</accession>
<feature type="region of interest" description="Disordered" evidence="1">
    <location>
        <begin position="209"/>
        <end position="263"/>
    </location>
</feature>
<dbReference type="PANTHER" id="PTHR10933">
    <property type="entry name" value="IMMUNOGLOBULIN-BINDING PROTEIN 1"/>
    <property type="match status" value="1"/>
</dbReference>
<dbReference type="PANTHER" id="PTHR10933:SF9">
    <property type="entry name" value="IMMUNOGLOBULIN-BINDING PROTEIN 1"/>
    <property type="match status" value="1"/>
</dbReference>
<dbReference type="InterPro" id="IPR038511">
    <property type="entry name" value="TAP42/TAP46-like_sf"/>
</dbReference>
<dbReference type="GO" id="GO:0005829">
    <property type="term" value="C:cytosol"/>
    <property type="evidence" value="ECO:0007669"/>
    <property type="project" value="TreeGrafter"/>
</dbReference>
<dbReference type="Pfam" id="PF04177">
    <property type="entry name" value="TAP42"/>
    <property type="match status" value="1"/>
</dbReference>
<feature type="compositionally biased region" description="Basic and acidic residues" evidence="1">
    <location>
        <begin position="324"/>
        <end position="343"/>
    </location>
</feature>
<dbReference type="InterPro" id="IPR007304">
    <property type="entry name" value="TAP46-like"/>
</dbReference>
<protein>
    <submittedName>
        <fullName evidence="2">TOR signaling pathway regulator</fullName>
    </submittedName>
</protein>
<dbReference type="EMBL" id="ML996580">
    <property type="protein sequence ID" value="KAF2754589.1"/>
    <property type="molecule type" value="Genomic_DNA"/>
</dbReference>
<dbReference type="Proteomes" id="UP000799437">
    <property type="component" value="Unassembled WGS sequence"/>
</dbReference>
<organism evidence="2 3">
    <name type="scientific">Pseudovirgaria hyperparasitica</name>
    <dbReference type="NCBI Taxonomy" id="470096"/>
    <lineage>
        <taxon>Eukaryota</taxon>
        <taxon>Fungi</taxon>
        <taxon>Dikarya</taxon>
        <taxon>Ascomycota</taxon>
        <taxon>Pezizomycotina</taxon>
        <taxon>Dothideomycetes</taxon>
        <taxon>Dothideomycetes incertae sedis</taxon>
        <taxon>Acrospermales</taxon>
        <taxon>Acrospermaceae</taxon>
        <taxon>Pseudovirgaria</taxon>
    </lineage>
</organism>
<dbReference type="GO" id="GO:0009966">
    <property type="term" value="P:regulation of signal transduction"/>
    <property type="evidence" value="ECO:0007669"/>
    <property type="project" value="InterPro"/>
</dbReference>
<evidence type="ECO:0000313" key="2">
    <source>
        <dbReference type="EMBL" id="KAF2754589.1"/>
    </source>
</evidence>
<dbReference type="RefSeq" id="XP_033597040.1">
    <property type="nucleotide sequence ID" value="XM_033747520.1"/>
</dbReference>
<dbReference type="AlphaFoldDB" id="A0A6A6VXP1"/>